<gene>
    <name evidence="2" type="ORF">EAH_00010170</name>
</gene>
<dbReference type="Proteomes" id="UP000018050">
    <property type="component" value="Unassembled WGS sequence"/>
</dbReference>
<dbReference type="AlphaFoldDB" id="U6GGC3"/>
<reference evidence="2" key="2">
    <citation type="submission" date="2013-10" db="EMBL/GenBank/DDBJ databases">
        <authorList>
            <person name="Aslett M."/>
        </authorList>
    </citation>
    <scope>NUCLEOTIDE SEQUENCE [LARGE SCALE GENOMIC DNA]</scope>
    <source>
        <strain evidence="2">Houghton</strain>
    </source>
</reference>
<dbReference type="VEuPathDB" id="ToxoDB:EAH_00010170"/>
<organism evidence="2 3">
    <name type="scientific">Eimeria acervulina</name>
    <name type="common">Coccidian parasite</name>
    <dbReference type="NCBI Taxonomy" id="5801"/>
    <lineage>
        <taxon>Eukaryota</taxon>
        <taxon>Sar</taxon>
        <taxon>Alveolata</taxon>
        <taxon>Apicomplexa</taxon>
        <taxon>Conoidasida</taxon>
        <taxon>Coccidia</taxon>
        <taxon>Eucoccidiorida</taxon>
        <taxon>Eimeriorina</taxon>
        <taxon>Eimeriidae</taxon>
        <taxon>Eimeria</taxon>
    </lineage>
</organism>
<sequence>MMLSAAACNASQASSGSPCGEPGRSSCASRSSTEGGGPDEYVKALQEAGKYALWAPLLRDAFLLEEPSLLLGQICFDVTADDQRGSWLLPEELLSHQSEPADDDGNDRQLFTNTPITEDEQQAIDEVLLQLLGLQKQEDAANATQQWPEALLG</sequence>
<feature type="compositionally biased region" description="Low complexity" evidence="1">
    <location>
        <begin position="1"/>
        <end position="17"/>
    </location>
</feature>
<evidence type="ECO:0000313" key="2">
    <source>
        <dbReference type="EMBL" id="CDI79225.1"/>
    </source>
</evidence>
<feature type="non-terminal residue" evidence="2">
    <location>
        <position position="153"/>
    </location>
</feature>
<feature type="region of interest" description="Disordered" evidence="1">
    <location>
        <begin position="1"/>
        <end position="40"/>
    </location>
</feature>
<name>U6GGC3_EIMAC</name>
<proteinExistence type="predicted"/>
<protein>
    <submittedName>
        <fullName evidence="2">Uncharacterized protein</fullName>
    </submittedName>
</protein>
<dbReference type="GeneID" id="25269087"/>
<dbReference type="RefSeq" id="XP_013250612.1">
    <property type="nucleotide sequence ID" value="XM_013395158.1"/>
</dbReference>
<evidence type="ECO:0000256" key="1">
    <source>
        <dbReference type="SAM" id="MobiDB-lite"/>
    </source>
</evidence>
<accession>U6GGC3</accession>
<evidence type="ECO:0000313" key="3">
    <source>
        <dbReference type="Proteomes" id="UP000018050"/>
    </source>
</evidence>
<reference evidence="2" key="1">
    <citation type="submission" date="2013-10" db="EMBL/GenBank/DDBJ databases">
        <title>Genomic analysis of the causative agents of coccidiosis in chickens.</title>
        <authorList>
            <person name="Reid A.J."/>
            <person name="Blake D."/>
            <person name="Billington K."/>
            <person name="Browne H."/>
            <person name="Dunn M."/>
            <person name="Hung S."/>
            <person name="Kawahara F."/>
            <person name="Miranda-Saavedra D."/>
            <person name="Mourier T."/>
            <person name="Nagra H."/>
            <person name="Otto T.D."/>
            <person name="Rawlings N."/>
            <person name="Sanchez A."/>
            <person name="Sanders M."/>
            <person name="Subramaniam C."/>
            <person name="Tay Y."/>
            <person name="Dear P."/>
            <person name="Doerig C."/>
            <person name="Gruber A."/>
            <person name="Parkinson J."/>
            <person name="Shirley M."/>
            <person name="Wan K.L."/>
            <person name="Berriman M."/>
            <person name="Tomley F."/>
            <person name="Pain A."/>
        </authorList>
    </citation>
    <scope>NUCLEOTIDE SEQUENCE [LARGE SCALE GENOMIC DNA]</scope>
    <source>
        <strain evidence="2">Houghton</strain>
    </source>
</reference>
<dbReference type="EMBL" id="HG670992">
    <property type="protein sequence ID" value="CDI79225.1"/>
    <property type="molecule type" value="Genomic_DNA"/>
</dbReference>
<dbReference type="OrthoDB" id="347518at2759"/>
<keyword evidence="3" id="KW-1185">Reference proteome</keyword>